<sequence>MEYKTNSKEIKNQITSTFDDVSDRYDENRFFFISAHRMVEFLPVDDVNRILDISAGTGIVTIELAEKYPHAQIDAVDLSQGMLQRARTKADRKGINNIKFIQGDAECLPYKKIDFDIITYGYGLFFYPEMKYTYQALCKIIKHGGVFIFSSFTSDSFSPYADVFLERLEKDYKIETPKSSRKRLKTTQQIEELALSSKPLKVEVKYCPIRYPITTMEWWSLLNNAGYKILLGKLSEEEFIQFKKSHLKEIESITMDGNLELNADSYFGLVNFKDQSSAFLTISSIIFSQIKLNSLSSMAILRCRSLQPK</sequence>
<reference evidence="1" key="1">
    <citation type="submission" date="2018-06" db="EMBL/GenBank/DDBJ databases">
        <authorList>
            <person name="Zhirakovskaya E."/>
        </authorList>
    </citation>
    <scope>NUCLEOTIDE SEQUENCE</scope>
</reference>
<name>A0A3B0ZT60_9ZZZZ</name>
<dbReference type="PANTHER" id="PTHR43591">
    <property type="entry name" value="METHYLTRANSFERASE"/>
    <property type="match status" value="1"/>
</dbReference>
<dbReference type="EMBL" id="UOFP01000007">
    <property type="protein sequence ID" value="VAW83826.1"/>
    <property type="molecule type" value="Genomic_DNA"/>
</dbReference>
<dbReference type="PROSITE" id="PS51608">
    <property type="entry name" value="SAM_MT_UBIE"/>
    <property type="match status" value="1"/>
</dbReference>
<dbReference type="Pfam" id="PF01209">
    <property type="entry name" value="Ubie_methyltran"/>
    <property type="match status" value="1"/>
</dbReference>
<organism evidence="1">
    <name type="scientific">hydrothermal vent metagenome</name>
    <dbReference type="NCBI Taxonomy" id="652676"/>
    <lineage>
        <taxon>unclassified sequences</taxon>
        <taxon>metagenomes</taxon>
        <taxon>ecological metagenomes</taxon>
    </lineage>
</organism>
<dbReference type="AlphaFoldDB" id="A0A3B0ZT60"/>
<dbReference type="SUPFAM" id="SSF53335">
    <property type="entry name" value="S-adenosyl-L-methionine-dependent methyltransferases"/>
    <property type="match status" value="1"/>
</dbReference>
<gene>
    <name evidence="1" type="ORF">MNBD_GAMMA18-1170</name>
</gene>
<dbReference type="Gene3D" id="3.40.50.150">
    <property type="entry name" value="Vaccinia Virus protein VP39"/>
    <property type="match status" value="1"/>
</dbReference>
<accession>A0A3B0ZT60</accession>
<evidence type="ECO:0000313" key="1">
    <source>
        <dbReference type="EMBL" id="VAW83826.1"/>
    </source>
</evidence>
<dbReference type="GO" id="GO:0008168">
    <property type="term" value="F:methyltransferase activity"/>
    <property type="evidence" value="ECO:0007669"/>
    <property type="project" value="InterPro"/>
</dbReference>
<protein>
    <recommendedName>
        <fullName evidence="2">Methyltransferase domain-containing protein</fullName>
    </recommendedName>
</protein>
<dbReference type="InterPro" id="IPR004033">
    <property type="entry name" value="UbiE/COQ5_MeTrFase"/>
</dbReference>
<dbReference type="InterPro" id="IPR029063">
    <property type="entry name" value="SAM-dependent_MTases_sf"/>
</dbReference>
<dbReference type="CDD" id="cd02440">
    <property type="entry name" value="AdoMet_MTases"/>
    <property type="match status" value="1"/>
</dbReference>
<proteinExistence type="predicted"/>
<evidence type="ECO:0008006" key="2">
    <source>
        <dbReference type="Google" id="ProtNLM"/>
    </source>
</evidence>